<sequence length="283" mass="32440">MSEFPTNPIFVQAIKVAQLFTGSTRSVFTLREFLLSLELKFSLFNVTDDFRKICIFFDNIGSKATQWFYIYVVDHDIHTTSYSNFVSHFSAYFGAQIDTNNVGRKLRLLSQHDNIDGYIKEFYQYKDLLPDGAISKPELVRYFIKGLKPDTRKVVISQIPITLYEAAELARRCERRLIDPIFLNITSKVSSDSSPVTVEANDDTGMAIRTSYRNRRGYSTYSAHASSSRRGRSHNSTETKSSYDTSSKRDKEDLHRLCLEYKLCFNCHKPGHQSSICPNARVG</sequence>
<feature type="domain" description="CCHC-type" evidence="3">
    <location>
        <begin position="264"/>
        <end position="279"/>
    </location>
</feature>
<feature type="region of interest" description="Disordered" evidence="2">
    <location>
        <begin position="219"/>
        <end position="248"/>
    </location>
</feature>
<name>A0AAN8A8V2_9SACH</name>
<dbReference type="EMBL" id="JAWIZZ010000040">
    <property type="protein sequence ID" value="KAK5780776.1"/>
    <property type="molecule type" value="Genomic_DNA"/>
</dbReference>
<evidence type="ECO:0000313" key="5">
    <source>
        <dbReference type="Proteomes" id="UP001306508"/>
    </source>
</evidence>
<keyword evidence="5" id="KW-1185">Reference proteome</keyword>
<dbReference type="SMART" id="SM00343">
    <property type="entry name" value="ZnF_C2HC"/>
    <property type="match status" value="1"/>
</dbReference>
<evidence type="ECO:0000256" key="2">
    <source>
        <dbReference type="SAM" id="MobiDB-lite"/>
    </source>
</evidence>
<protein>
    <recommendedName>
        <fullName evidence="3">CCHC-type domain-containing protein</fullName>
    </recommendedName>
</protein>
<dbReference type="GO" id="GO:0008270">
    <property type="term" value="F:zinc ion binding"/>
    <property type="evidence" value="ECO:0007669"/>
    <property type="project" value="UniProtKB-KW"/>
</dbReference>
<dbReference type="Proteomes" id="UP001306508">
    <property type="component" value="Unassembled WGS sequence"/>
</dbReference>
<evidence type="ECO:0000256" key="1">
    <source>
        <dbReference type="PROSITE-ProRule" id="PRU00047"/>
    </source>
</evidence>
<keyword evidence="1" id="KW-0862">Zinc</keyword>
<comment type="caution">
    <text evidence="4">The sequence shown here is derived from an EMBL/GenBank/DDBJ whole genome shotgun (WGS) entry which is preliminary data.</text>
</comment>
<dbReference type="PROSITE" id="PS50158">
    <property type="entry name" value="ZF_CCHC"/>
    <property type="match status" value="1"/>
</dbReference>
<accession>A0AAN8A8V2</accession>
<proteinExistence type="predicted"/>
<dbReference type="GO" id="GO:0003676">
    <property type="term" value="F:nucleic acid binding"/>
    <property type="evidence" value="ECO:0007669"/>
    <property type="project" value="InterPro"/>
</dbReference>
<keyword evidence="1" id="KW-0863">Zinc-finger</keyword>
<evidence type="ECO:0000313" key="4">
    <source>
        <dbReference type="EMBL" id="KAK5780776.1"/>
    </source>
</evidence>
<reference evidence="5" key="1">
    <citation type="submission" date="2023-07" db="EMBL/GenBank/DDBJ databases">
        <title>A draft genome of Kazachstania heterogenica Y-27499.</title>
        <authorList>
            <person name="Donic C."/>
            <person name="Kralova J.S."/>
            <person name="Fidel L."/>
            <person name="Ben-Dor S."/>
            <person name="Jung S."/>
        </authorList>
    </citation>
    <scope>NUCLEOTIDE SEQUENCE [LARGE SCALE GENOMIC DNA]</scope>
    <source>
        <strain evidence="5">Y27499</strain>
    </source>
</reference>
<organism evidence="4 5">
    <name type="scientific">Arxiozyma heterogenica</name>
    <dbReference type="NCBI Taxonomy" id="278026"/>
    <lineage>
        <taxon>Eukaryota</taxon>
        <taxon>Fungi</taxon>
        <taxon>Dikarya</taxon>
        <taxon>Ascomycota</taxon>
        <taxon>Saccharomycotina</taxon>
        <taxon>Saccharomycetes</taxon>
        <taxon>Saccharomycetales</taxon>
        <taxon>Saccharomycetaceae</taxon>
        <taxon>Arxiozyma</taxon>
    </lineage>
</organism>
<dbReference type="Pfam" id="PF19259">
    <property type="entry name" value="Ty3_capsid"/>
    <property type="match status" value="1"/>
</dbReference>
<keyword evidence="1" id="KW-0479">Metal-binding</keyword>
<dbReference type="AlphaFoldDB" id="A0AAN8A8V2"/>
<gene>
    <name evidence="4" type="ORF">RI543_001898</name>
</gene>
<dbReference type="InterPro" id="IPR001878">
    <property type="entry name" value="Znf_CCHC"/>
</dbReference>
<evidence type="ECO:0000259" key="3">
    <source>
        <dbReference type="PROSITE" id="PS50158"/>
    </source>
</evidence>
<dbReference type="InterPro" id="IPR045358">
    <property type="entry name" value="Ty3_capsid"/>
</dbReference>